<accession>A0ABS4WAB1</accession>
<gene>
    <name evidence="3" type="ORF">JOF46_001051</name>
</gene>
<dbReference type="RefSeq" id="WP_209906357.1">
    <property type="nucleotide sequence ID" value="NZ_BAAAMI010000019.1"/>
</dbReference>
<dbReference type="InterPro" id="IPR023010">
    <property type="entry name" value="GcvPA"/>
</dbReference>
<keyword evidence="1 3" id="KW-0560">Oxidoreductase</keyword>
<protein>
    <submittedName>
        <fullName evidence="3">Glycine dehydrogenase subunit 1</fullName>
        <ecNumber evidence="3">1.4.4.2</ecNumber>
    </submittedName>
</protein>
<evidence type="ECO:0000313" key="3">
    <source>
        <dbReference type="EMBL" id="MBP2373139.1"/>
    </source>
</evidence>
<dbReference type="InterPro" id="IPR015424">
    <property type="entry name" value="PyrdxlP-dep_Trfase"/>
</dbReference>
<dbReference type="NCBIfam" id="NF001696">
    <property type="entry name" value="PRK00451.1"/>
    <property type="match status" value="1"/>
</dbReference>
<feature type="domain" description="Glycine cleavage system P-protein N-terminal" evidence="2">
    <location>
        <begin position="18"/>
        <end position="448"/>
    </location>
</feature>
<organism evidence="3 4">
    <name type="scientific">Paeniglutamicibacter psychrophenolicus</name>
    <dbReference type="NCBI Taxonomy" id="257454"/>
    <lineage>
        <taxon>Bacteria</taxon>
        <taxon>Bacillati</taxon>
        <taxon>Actinomycetota</taxon>
        <taxon>Actinomycetes</taxon>
        <taxon>Micrococcales</taxon>
        <taxon>Micrococcaceae</taxon>
        <taxon>Paeniglutamicibacter</taxon>
    </lineage>
</organism>
<dbReference type="InterPro" id="IPR015422">
    <property type="entry name" value="PyrdxlP-dep_Trfase_small"/>
</dbReference>
<evidence type="ECO:0000256" key="1">
    <source>
        <dbReference type="ARBA" id="ARBA00023002"/>
    </source>
</evidence>
<sequence>MQNSTVHPYIPNTVPSVIEEMLAVTGATSIEDFYEDIPQSLRVKGLLNLPEPFLAEAELEEHVTGLLNKNRSTREVISFLGAGVYNHYVPSVVDEVINRSEFLTAYAGEPYEDHGRFQALFEYTSMMGELLNMDVVNVPTYDGMQATATALAMAGRITGRSKIIVASDTNPDLVSKVTDYVRSHTELVFVPSVNGLVDTAALAARLDADTAAVWIQTPSFHGGLETSGQVIADLAHEAGALLVVGTDPIAYGSITPPADWGADIVCGEIQSLGIHQWFGGGRGGFIAVHDDPKFIMEMPSRLFGLASTSVEGEYGFGDVAWDRTSFALREEGKEWVGTAAALWGIAAGVYLASMGPTGMSDLGNTVLARTAYAQAQLAGIDGVSLGDSAAHFREFVLDLSASGKTAAEVVTALRALNIEPGVVIGEHNLLVCVTERITTAHIDTLVSALTDFLKEK</sequence>
<name>A0ABS4WAB1_9MICC</name>
<comment type="caution">
    <text evidence="3">The sequence shown here is derived from an EMBL/GenBank/DDBJ whole genome shotgun (WGS) entry which is preliminary data.</text>
</comment>
<keyword evidence="4" id="KW-1185">Reference proteome</keyword>
<proteinExistence type="predicted"/>
<dbReference type="Gene3D" id="3.90.1150.10">
    <property type="entry name" value="Aspartate Aminotransferase, domain 1"/>
    <property type="match status" value="1"/>
</dbReference>
<dbReference type="InterPro" id="IPR049315">
    <property type="entry name" value="GDC-P_N"/>
</dbReference>
<evidence type="ECO:0000259" key="2">
    <source>
        <dbReference type="Pfam" id="PF02347"/>
    </source>
</evidence>
<reference evidence="3 4" key="1">
    <citation type="submission" date="2021-03" db="EMBL/GenBank/DDBJ databases">
        <title>Sequencing the genomes of 1000 actinobacteria strains.</title>
        <authorList>
            <person name="Klenk H.-P."/>
        </authorList>
    </citation>
    <scope>NUCLEOTIDE SEQUENCE [LARGE SCALE GENOMIC DNA]</scope>
    <source>
        <strain evidence="3 4">DSM 15454</strain>
    </source>
</reference>
<dbReference type="EMBL" id="JAGIOE010000001">
    <property type="protein sequence ID" value="MBP2373139.1"/>
    <property type="molecule type" value="Genomic_DNA"/>
</dbReference>
<dbReference type="GO" id="GO:0004375">
    <property type="term" value="F:glycine dehydrogenase (decarboxylating) activity"/>
    <property type="evidence" value="ECO:0007669"/>
    <property type="project" value="UniProtKB-EC"/>
</dbReference>
<dbReference type="EC" id="1.4.4.2" evidence="3"/>
<dbReference type="SUPFAM" id="SSF53383">
    <property type="entry name" value="PLP-dependent transferases"/>
    <property type="match status" value="1"/>
</dbReference>
<dbReference type="InterPro" id="IPR015421">
    <property type="entry name" value="PyrdxlP-dep_Trfase_major"/>
</dbReference>
<dbReference type="PANTHER" id="PTHR42806">
    <property type="entry name" value="GLYCINE CLEAVAGE SYSTEM P-PROTEIN"/>
    <property type="match status" value="1"/>
</dbReference>
<dbReference type="Gene3D" id="3.40.640.10">
    <property type="entry name" value="Type I PLP-dependent aspartate aminotransferase-like (Major domain)"/>
    <property type="match status" value="1"/>
</dbReference>
<dbReference type="Proteomes" id="UP000766570">
    <property type="component" value="Unassembled WGS sequence"/>
</dbReference>
<dbReference type="Pfam" id="PF02347">
    <property type="entry name" value="GDC-P"/>
    <property type="match status" value="1"/>
</dbReference>
<dbReference type="PANTHER" id="PTHR42806:SF1">
    <property type="entry name" value="GLYCINE DEHYDROGENASE (DECARBOXYLATING)"/>
    <property type="match status" value="1"/>
</dbReference>
<evidence type="ECO:0000313" key="4">
    <source>
        <dbReference type="Proteomes" id="UP000766570"/>
    </source>
</evidence>